<dbReference type="InterPro" id="IPR000182">
    <property type="entry name" value="GNAT_dom"/>
</dbReference>
<keyword evidence="2" id="KW-0012">Acyltransferase</keyword>
<dbReference type="PROSITE" id="PS51186">
    <property type="entry name" value="GNAT"/>
    <property type="match status" value="1"/>
</dbReference>
<evidence type="ECO:0000313" key="4">
    <source>
        <dbReference type="EMBL" id="ERI08839.1"/>
    </source>
</evidence>
<dbReference type="InterPro" id="IPR051556">
    <property type="entry name" value="N-term/lysine_N-AcTrnsfr"/>
</dbReference>
<dbReference type="SUPFAM" id="SSF55729">
    <property type="entry name" value="Acyl-CoA N-acyltransferases (Nat)"/>
    <property type="match status" value="1"/>
</dbReference>
<evidence type="ECO:0000256" key="1">
    <source>
        <dbReference type="ARBA" id="ARBA00022679"/>
    </source>
</evidence>
<dbReference type="Proteomes" id="UP000016511">
    <property type="component" value="Unassembled WGS sequence"/>
</dbReference>
<dbReference type="eggNOG" id="COG0456">
    <property type="taxonomic scope" value="Bacteria"/>
</dbReference>
<comment type="caution">
    <text evidence="4">The sequence shown here is derived from an EMBL/GenBank/DDBJ whole genome shotgun (WGS) entry which is preliminary data.</text>
</comment>
<dbReference type="EMBL" id="AWSJ01000189">
    <property type="protein sequence ID" value="ERI08839.1"/>
    <property type="molecule type" value="Genomic_DNA"/>
</dbReference>
<dbReference type="STRING" id="649747.HMPREF0083_03121"/>
<feature type="domain" description="N-acetyltransferase" evidence="3">
    <location>
        <begin position="24"/>
        <end position="168"/>
    </location>
</feature>
<evidence type="ECO:0000256" key="2">
    <source>
        <dbReference type="ARBA" id="ARBA00023315"/>
    </source>
</evidence>
<protein>
    <submittedName>
        <fullName evidence="4">Acetyltransferase, GNAT family</fullName>
    </submittedName>
</protein>
<keyword evidence="5" id="KW-1185">Reference proteome</keyword>
<dbReference type="GO" id="GO:0016747">
    <property type="term" value="F:acyltransferase activity, transferring groups other than amino-acyl groups"/>
    <property type="evidence" value="ECO:0007669"/>
    <property type="project" value="InterPro"/>
</dbReference>
<name>U1WJT9_ANEAE</name>
<feature type="non-terminal residue" evidence="4">
    <location>
        <position position="1"/>
    </location>
</feature>
<dbReference type="AlphaFoldDB" id="U1WJT9"/>
<sequence>CGGLFLFGQSTGVNYAKRRKSLMEEIIPVTADNLEQCITLYSRVFNSEPWNENWTHEAARSRLSDLLHTPKSLIFALFSHQRLVGFIGGNCKETDKGTTFYLAELCIDNQAQGNGYGSRLLSHLENELKKQNVQSIYLLTMDDSQAKAFYNKNSYVINDKRIVMRKHL</sequence>
<dbReference type="InterPro" id="IPR016181">
    <property type="entry name" value="Acyl_CoA_acyltransferase"/>
</dbReference>
<dbReference type="PATRIC" id="fig|649747.3.peg.2823"/>
<dbReference type="PANTHER" id="PTHR42919:SF8">
    <property type="entry name" value="N-ALPHA-ACETYLTRANSFERASE 50"/>
    <property type="match status" value="1"/>
</dbReference>
<dbReference type="PANTHER" id="PTHR42919">
    <property type="entry name" value="N-ALPHA-ACETYLTRANSFERASE"/>
    <property type="match status" value="1"/>
</dbReference>
<reference evidence="4 5" key="1">
    <citation type="submission" date="2013-08" db="EMBL/GenBank/DDBJ databases">
        <authorList>
            <person name="Weinstock G."/>
            <person name="Sodergren E."/>
            <person name="Wylie T."/>
            <person name="Fulton L."/>
            <person name="Fulton R."/>
            <person name="Fronick C."/>
            <person name="O'Laughlin M."/>
            <person name="Godfrey J."/>
            <person name="Miner T."/>
            <person name="Herter B."/>
            <person name="Appelbaum E."/>
            <person name="Cordes M."/>
            <person name="Lek S."/>
            <person name="Wollam A."/>
            <person name="Pepin K.H."/>
            <person name="Palsikar V.B."/>
            <person name="Mitreva M."/>
            <person name="Wilson R.K."/>
        </authorList>
    </citation>
    <scope>NUCLEOTIDE SEQUENCE [LARGE SCALE GENOMIC DNA]</scope>
    <source>
        <strain evidence="4 5">ATCC 12856</strain>
    </source>
</reference>
<gene>
    <name evidence="4" type="ORF">HMPREF0083_03121</name>
</gene>
<dbReference type="HOGENOM" id="CLU_1581774_0_0_9"/>
<dbReference type="Gene3D" id="3.40.630.30">
    <property type="match status" value="1"/>
</dbReference>
<evidence type="ECO:0000313" key="5">
    <source>
        <dbReference type="Proteomes" id="UP000016511"/>
    </source>
</evidence>
<dbReference type="RefSeq" id="WP_021621967.1">
    <property type="nucleotide sequence ID" value="NZ_KE952801.1"/>
</dbReference>
<accession>U1WJT9</accession>
<organism evidence="4 5">
    <name type="scientific">Aneurinibacillus aneurinilyticus ATCC 12856</name>
    <dbReference type="NCBI Taxonomy" id="649747"/>
    <lineage>
        <taxon>Bacteria</taxon>
        <taxon>Bacillati</taxon>
        <taxon>Bacillota</taxon>
        <taxon>Bacilli</taxon>
        <taxon>Bacillales</taxon>
        <taxon>Paenibacillaceae</taxon>
        <taxon>Aneurinibacillus group</taxon>
        <taxon>Aneurinibacillus</taxon>
    </lineage>
</organism>
<dbReference type="GeneID" id="92839524"/>
<evidence type="ECO:0000259" key="3">
    <source>
        <dbReference type="PROSITE" id="PS51186"/>
    </source>
</evidence>
<keyword evidence="1 4" id="KW-0808">Transferase</keyword>
<dbReference type="CDD" id="cd04301">
    <property type="entry name" value="NAT_SF"/>
    <property type="match status" value="1"/>
</dbReference>
<proteinExistence type="predicted"/>
<dbReference type="Pfam" id="PF00583">
    <property type="entry name" value="Acetyltransf_1"/>
    <property type="match status" value="1"/>
</dbReference>